<evidence type="ECO:0000313" key="4">
    <source>
        <dbReference type="Proteomes" id="UP001058974"/>
    </source>
</evidence>
<evidence type="ECO:0000256" key="1">
    <source>
        <dbReference type="PROSITE-ProRule" id="PRU00221"/>
    </source>
</evidence>
<dbReference type="Gene3D" id="2.130.10.10">
    <property type="entry name" value="YVTN repeat-like/Quinoprotein amine dehydrogenase"/>
    <property type="match status" value="2"/>
</dbReference>
<protein>
    <recommendedName>
        <fullName evidence="2">F-box domain-containing protein</fullName>
    </recommendedName>
</protein>
<dbReference type="PROSITE" id="PS50082">
    <property type="entry name" value="WD_REPEATS_2"/>
    <property type="match status" value="1"/>
</dbReference>
<evidence type="ECO:0000313" key="3">
    <source>
        <dbReference type="EMBL" id="KAI5444662.1"/>
    </source>
</evidence>
<evidence type="ECO:0000259" key="2">
    <source>
        <dbReference type="PROSITE" id="PS50181"/>
    </source>
</evidence>
<dbReference type="SUPFAM" id="SSF81383">
    <property type="entry name" value="F-box domain"/>
    <property type="match status" value="1"/>
</dbReference>
<dbReference type="InterPro" id="IPR036047">
    <property type="entry name" value="F-box-like_dom_sf"/>
</dbReference>
<dbReference type="PANTHER" id="PTHR44083">
    <property type="entry name" value="TOPLESS-RELATED PROTEIN 1-RELATED"/>
    <property type="match status" value="1"/>
</dbReference>
<gene>
    <name evidence="3" type="ORF">KIW84_013077</name>
</gene>
<dbReference type="AlphaFoldDB" id="A0A9D5GXI5"/>
<keyword evidence="1" id="KW-0853">WD repeat</keyword>
<dbReference type="PANTHER" id="PTHR44083:SF43">
    <property type="entry name" value="TRANSDUCIN FAMILY PROTEIN_WD-40 REPEAT PROTEIN"/>
    <property type="match status" value="1"/>
</dbReference>
<dbReference type="Gene3D" id="1.20.1280.50">
    <property type="match status" value="1"/>
</dbReference>
<dbReference type="InterPro" id="IPR027728">
    <property type="entry name" value="Topless_fam"/>
</dbReference>
<dbReference type="InterPro" id="IPR001680">
    <property type="entry name" value="WD40_rpt"/>
</dbReference>
<dbReference type="SMART" id="SM00256">
    <property type="entry name" value="FBOX"/>
    <property type="match status" value="1"/>
</dbReference>
<dbReference type="InterPro" id="IPR015943">
    <property type="entry name" value="WD40/YVTN_repeat-like_dom_sf"/>
</dbReference>
<feature type="repeat" description="WD" evidence="1">
    <location>
        <begin position="413"/>
        <end position="444"/>
    </location>
</feature>
<dbReference type="InterPro" id="IPR001810">
    <property type="entry name" value="F-box_dom"/>
</dbReference>
<comment type="caution">
    <text evidence="3">The sequence shown here is derived from an EMBL/GenBank/DDBJ whole genome shotgun (WGS) entry which is preliminary data.</text>
</comment>
<name>A0A9D5GXI5_PEA</name>
<sequence length="724" mass="82220">MSDPPAKSRAQPDEDSPVSLPDELITEVLSFADAKTLMQMRCVSKFWNFIVSDPKFVKLHFKRSARNPHLTLFLSKSHLDGDNNVVPFSVSRLVENPLITLPNNPYYRLRDKECRFVIGSCNGWLCLLGYSCLSDYRQIWFRFWNPATGKMSQKLGYMWDHMLGLYTHFKFAFGYDNLSETYKIVLSILDEAANRTNSLPRLKFNREGNLLAVTTDDGGFKILANADSLKYLRDIEAYIQRFDANNGLIFHPVQYRIVTIPENMGPDNKVVRLRYSNNGDALLALGSKGIQKLWKWIPNALNPMGMATARFVPKEYRPSSGFLLTHDVPNDSDLAIPCIDISRNDAYGVSACGGLISLFNLISFRVMTSFMQPPPAATFLAFNPEDNNTVLIEREDSEIHIFNIRYHELISILKGHQMYITGIVFSRRLDTMVSSSADGELSSWCMSTWVNKKSVSIQIPGGRNAVAGETKVQFHVDEVKLLVCHETQIAIYDASEMELICQWLPRDGLSSAITSAAYSCNGQLVYATFIDGNIGIFDADSLQLRSRIGSSAYLYQNPSDSQNVYPLVVAAHPENSYQFAIGLSDGYVKIIEPTDSAVWLGQKVPVIWLMDCLCFSHDDKRTHFVIWKMEEFGVEESWAQLLRISYQDLQSVHHDVVDLQYSQWLPLHLSDHANTLILANNQERQAILYNIRDNRAVRTRITDEIQWFSAKVHIESLFSDILEA</sequence>
<keyword evidence="4" id="KW-1185">Reference proteome</keyword>
<proteinExistence type="predicted"/>
<dbReference type="PROSITE" id="PS50181">
    <property type="entry name" value="FBOX"/>
    <property type="match status" value="1"/>
</dbReference>
<reference evidence="3 4" key="1">
    <citation type="journal article" date="2022" name="Nat. Genet.">
        <title>Improved pea reference genome and pan-genome highlight genomic features and evolutionary characteristics.</title>
        <authorList>
            <person name="Yang T."/>
            <person name="Liu R."/>
            <person name="Luo Y."/>
            <person name="Hu S."/>
            <person name="Wang D."/>
            <person name="Wang C."/>
            <person name="Pandey M.K."/>
            <person name="Ge S."/>
            <person name="Xu Q."/>
            <person name="Li N."/>
            <person name="Li G."/>
            <person name="Huang Y."/>
            <person name="Saxena R.K."/>
            <person name="Ji Y."/>
            <person name="Li M."/>
            <person name="Yan X."/>
            <person name="He Y."/>
            <person name="Liu Y."/>
            <person name="Wang X."/>
            <person name="Xiang C."/>
            <person name="Varshney R.K."/>
            <person name="Ding H."/>
            <person name="Gao S."/>
            <person name="Zong X."/>
        </authorList>
    </citation>
    <scope>NUCLEOTIDE SEQUENCE [LARGE SCALE GENOMIC DNA]</scope>
    <source>
        <strain evidence="3 4">cv. Zhongwan 6</strain>
    </source>
</reference>
<dbReference type="Proteomes" id="UP001058974">
    <property type="component" value="Chromosome 1"/>
</dbReference>
<dbReference type="SMART" id="SM00320">
    <property type="entry name" value="WD40"/>
    <property type="match status" value="3"/>
</dbReference>
<feature type="domain" description="F-box" evidence="2">
    <location>
        <begin position="14"/>
        <end position="64"/>
    </location>
</feature>
<dbReference type="Gramene" id="Psat01G0307700-T1">
    <property type="protein sequence ID" value="KAI5444662.1"/>
    <property type="gene ID" value="KIW84_013077"/>
</dbReference>
<dbReference type="InterPro" id="IPR036322">
    <property type="entry name" value="WD40_repeat_dom_sf"/>
</dbReference>
<dbReference type="SUPFAM" id="SSF50978">
    <property type="entry name" value="WD40 repeat-like"/>
    <property type="match status" value="1"/>
</dbReference>
<accession>A0A9D5GXI5</accession>
<dbReference type="GO" id="GO:0006355">
    <property type="term" value="P:regulation of DNA-templated transcription"/>
    <property type="evidence" value="ECO:0007669"/>
    <property type="project" value="InterPro"/>
</dbReference>
<dbReference type="Pfam" id="PF00646">
    <property type="entry name" value="F-box"/>
    <property type="match status" value="1"/>
</dbReference>
<organism evidence="3 4">
    <name type="scientific">Pisum sativum</name>
    <name type="common">Garden pea</name>
    <name type="synonym">Lathyrus oleraceus</name>
    <dbReference type="NCBI Taxonomy" id="3888"/>
    <lineage>
        <taxon>Eukaryota</taxon>
        <taxon>Viridiplantae</taxon>
        <taxon>Streptophyta</taxon>
        <taxon>Embryophyta</taxon>
        <taxon>Tracheophyta</taxon>
        <taxon>Spermatophyta</taxon>
        <taxon>Magnoliopsida</taxon>
        <taxon>eudicotyledons</taxon>
        <taxon>Gunneridae</taxon>
        <taxon>Pentapetalae</taxon>
        <taxon>rosids</taxon>
        <taxon>fabids</taxon>
        <taxon>Fabales</taxon>
        <taxon>Fabaceae</taxon>
        <taxon>Papilionoideae</taxon>
        <taxon>50 kb inversion clade</taxon>
        <taxon>NPAAA clade</taxon>
        <taxon>Hologalegina</taxon>
        <taxon>IRL clade</taxon>
        <taxon>Fabeae</taxon>
        <taxon>Lathyrus</taxon>
    </lineage>
</organism>
<dbReference type="EMBL" id="JAMSHJ010000001">
    <property type="protein sequence ID" value="KAI5444662.1"/>
    <property type="molecule type" value="Genomic_DNA"/>
</dbReference>
<dbReference type="Pfam" id="PF00400">
    <property type="entry name" value="WD40"/>
    <property type="match status" value="1"/>
</dbReference>